<evidence type="ECO:0000313" key="4">
    <source>
        <dbReference type="Proteomes" id="UP000271974"/>
    </source>
</evidence>
<feature type="compositionally biased region" description="Basic residues" evidence="1">
    <location>
        <begin position="1043"/>
        <end position="1055"/>
    </location>
</feature>
<gene>
    <name evidence="3" type="ORF">EGW08_003791</name>
</gene>
<proteinExistence type="predicted"/>
<feature type="region of interest" description="Disordered" evidence="1">
    <location>
        <begin position="1255"/>
        <end position="1302"/>
    </location>
</feature>
<dbReference type="OrthoDB" id="641149at2759"/>
<dbReference type="PANTHER" id="PTHR16112">
    <property type="entry name" value="METHYL-CPG BINDING PROTEIN, DROSOPHILA"/>
    <property type="match status" value="1"/>
</dbReference>
<evidence type="ECO:0000313" key="3">
    <source>
        <dbReference type="EMBL" id="RUS88454.1"/>
    </source>
</evidence>
<feature type="region of interest" description="Disordered" evidence="1">
    <location>
        <begin position="1016"/>
        <end position="1056"/>
    </location>
</feature>
<feature type="compositionally biased region" description="Basic residues" evidence="1">
    <location>
        <begin position="796"/>
        <end position="805"/>
    </location>
</feature>
<dbReference type="GO" id="GO:0003682">
    <property type="term" value="F:chromatin binding"/>
    <property type="evidence" value="ECO:0007669"/>
    <property type="project" value="TreeGrafter"/>
</dbReference>
<feature type="compositionally biased region" description="Low complexity" evidence="1">
    <location>
        <begin position="444"/>
        <end position="456"/>
    </location>
</feature>
<dbReference type="STRING" id="188477.A0A3S1BTS0"/>
<dbReference type="GO" id="GO:0003677">
    <property type="term" value="F:DNA binding"/>
    <property type="evidence" value="ECO:0007669"/>
    <property type="project" value="InterPro"/>
</dbReference>
<dbReference type="Proteomes" id="UP000271974">
    <property type="component" value="Unassembled WGS sequence"/>
</dbReference>
<feature type="region of interest" description="Disordered" evidence="1">
    <location>
        <begin position="780"/>
        <end position="808"/>
    </location>
</feature>
<feature type="compositionally biased region" description="Low complexity" evidence="1">
    <location>
        <begin position="2280"/>
        <end position="2291"/>
    </location>
</feature>
<evidence type="ECO:0000256" key="1">
    <source>
        <dbReference type="SAM" id="MobiDB-lite"/>
    </source>
</evidence>
<feature type="region of interest" description="Disordered" evidence="1">
    <location>
        <begin position="2236"/>
        <end position="2326"/>
    </location>
</feature>
<comment type="caution">
    <text evidence="3">The sequence shown here is derived from an EMBL/GenBank/DDBJ whole genome shotgun (WGS) entry which is preliminary data.</text>
</comment>
<dbReference type="InterPro" id="IPR001739">
    <property type="entry name" value="Methyl_CpG_DNA-bd"/>
</dbReference>
<feature type="region of interest" description="Disordered" evidence="1">
    <location>
        <begin position="2401"/>
        <end position="2434"/>
    </location>
</feature>
<feature type="region of interest" description="Disordered" evidence="1">
    <location>
        <begin position="366"/>
        <end position="385"/>
    </location>
</feature>
<feature type="compositionally biased region" description="Low complexity" evidence="1">
    <location>
        <begin position="2105"/>
        <end position="2125"/>
    </location>
</feature>
<dbReference type="PANTHER" id="PTHR16112:SF16">
    <property type="entry name" value="SIX-BANDED, ISOFORM H"/>
    <property type="match status" value="1"/>
</dbReference>
<dbReference type="GO" id="GO:0010369">
    <property type="term" value="C:chromocenter"/>
    <property type="evidence" value="ECO:0007669"/>
    <property type="project" value="TreeGrafter"/>
</dbReference>
<feature type="region of interest" description="Disordered" evidence="1">
    <location>
        <begin position="428"/>
        <end position="486"/>
    </location>
</feature>
<dbReference type="EMBL" id="RQTK01000082">
    <property type="protein sequence ID" value="RUS88454.1"/>
    <property type="molecule type" value="Genomic_DNA"/>
</dbReference>
<keyword evidence="4" id="KW-1185">Reference proteome</keyword>
<feature type="compositionally biased region" description="Low complexity" evidence="1">
    <location>
        <begin position="464"/>
        <end position="482"/>
    </location>
</feature>
<feature type="compositionally biased region" description="Basic and acidic residues" evidence="1">
    <location>
        <begin position="2133"/>
        <end position="2146"/>
    </location>
</feature>
<feature type="compositionally biased region" description="Polar residues" evidence="1">
    <location>
        <begin position="782"/>
        <end position="795"/>
    </location>
</feature>
<sequence length="2461" mass="260920">MNYDTQYAFSHGLASAPQFQTLPQQHLQQRPQQFQPQQVFPQQHYGQIAPTSNVFFQFTGGGNPIFQQKDIHQMAALPTGGIQQASLGTQHGMVTSSFVKQGVPVRMEGNCVHLVGGTEGMLYQPQPQQSDLKIITANPDARMLQQHSQLDAGLGIPQNTAATLLGIDMMGGQPQTLLEQSSLDMGHPQHQQHQSIAITGQGGVLSYNKQPFSGPWLQQQHVSHSTGNLQQQQHTQSALPSFTHLWSQFQQHKNQTGISVQQHQHVSTIQQSQQFQNQNQLQPSQQQFAAASNFPTLAGMPMINMSHFKDQSQQQSPLPLIPNQMSCFSPCGPSSTPSPCPVDRFVSAADNSLAVQVKASSCQSTHTVIGDSPQHANPSLLTDSSSVPPKVTVILDSLPHCETFPPTTHFQGNSEAALKLGASSVIPCTDSPTMRNRHRGATSNGQLNLQQKKLGLCRPLKPISSTGSSMERSSSESSNFSSPPYAFTPPNSNDSLFSPAVQVFNADEHTLPASISESPASLCLSSSSFSSVMSPSSLSLSPIQNSASAKPKTSGKGLATNLDGGTQITSNCTTASVATVLALSSPSTTTVITAMASSHQLVTTTTTTTSVTLASHCLMEGTTTTVRSCSTASDRSIIPHCKSGKTSVPSNSGKAKEMSEAVNSKPSCVGKKVKVPFNWHRKLENGAVLYLSPTGTVLQSHDQICQYLLSDSTCKCGLECPIQVKEFFSFDPSVESQPWTLEADDSQTTKSAGADKGGKQKQEDLRKLCNHRREILALAALHNSQSHMRTENSPQKGKKRDRKKSVSGSENLILSPLKRLKTSITNAVNRHAVSTGKRKISKLAPGTLSGSPSSLNAEMELASAMSSVPGLVQQNLSLDGCSSLSPMGITEDTFSGFIDGQEEWKDHDLFDNTIKQTESGAPQLNNEEPSPVRVMEINLSDQAKNWSSDQDQHISDSEDYSQIRHTDVALSQKHSIQKAFSNPPQSLTAAHLNSSLPCWNPESAYAGDFPKHSTPINKSDSKVWPEPVTHSGQSQASVEVLKTKTKKPRAKKQKQKQLFISSIPAPKQATSKNTVEDDLLLPPDAVSFLENPTVFVAQQTVMINNSMASCNIAYSSPVPIDPSPSPTDVMSKLEKKQETTVYPSGQPKGMVIKEEEERKTGTDTDSNRSFSDTTENNDSAYLSQTGSDQERSDTIDGSDSCLEAHKVLDVYDFNCSEEREFKADPGIVHVDMKASDSNNTKSQNSTEGVKTSLAEIKLSSPKITSAGGKEPSVQEKPSVPKQKPKHKSSPSCAKRTSQQKNGMEEALKGDDIGSLNKDLSNLLASDNWNIPAVQQVLAQYSGGDPGQLNAAIQQVLSQASTAGVDFPASNLLTAAAKAQVKGGNKKSTPNGVLASRGVTALPCLKSDRLPISPVGGVAGRTESKSTHSKQQQQQQGQESVVSQSTGQVARNVVQLPQGKSGLAMNMALPGTKNELMQKGSGANFASDANLLKAIEPEIKVAATVNPLMAAHNVHASARLQPVDVGAKLGLPIPPVIPTSPAQVSSVNKPVILNGFGSPRMIVNSQIPPASVVTTSVSKTMTIGLNQAVFGAVSTPAPPLTQQHILATAQQQQQHNAGNACIINAPSHHIGKPAGNAGQPSGLLATANTHQLMTPSGHQASQLAAAQQANTQMINALSVQGLNPSQQLLLQQMSPCNPVSQLSPAMAAQILTQNQQQQQLPQMSPSFLPGGHPQVQKLPQTSVLANQTSIFASVPLPSFSATPATSNCSGLFTQANTCIPPSQPQQQQRSSDGGLPAIINASVDATDQLAHSLSQVKDVAVGVSLAGTPMFAATSQPLFVIPQANANPVVQVIGSTQSLATATELNVQQQNNSFAAHLFGQQQSQQTPAFDTSQLQNLLSTGFSPLALQQTINTVNLSGVQQHQQLQMLQLQQLMLQQLQNQQNLQGISLPGQQTAAQAIVNAVMPTPNLQLGSMMDMNAIHSSLSPVAASANPHQNLLGNPLSQPQLHITSSIGAQPVVQGSTAAPVGVLQHASVQKVPQTLVKTMSSGSAHAQVPAMTTATGKHSTSTVVGSHHENFHQKQTHVGGPAGQVPTLPTSSNKPQASSVSPTSPASSLSKSSSSSKSSKSKSKSKKSEAKKVSNPESERNEEDIAATVQQILAQAVQQQRELQLAAKNQPPPPPKSKSKKSQSRSKTNANHSAGMSAAPPVISKEHDLGKLPSIMSDDVVIHKPEQVLLSNPKCGTSGSVVASGAASSNNSSVNSQPDPSRSSQVVQPLPLPSKLQPQQSSFLTPVGSVASPPNASLAAARTAQSSQPVGAEPTVTPQVPQASQHIMFQGCPMPQAFKKNGAVTEDNVQANVNAAGGTTKALVQNRNLTVNSNSKHGTGGYNKKSSLSLKDHLSSIISKDKDSSKKRVNGGPSATFPSRTKEAEDLNKTAQLTGLAHQKLEQAAPKVLRKSVK</sequence>
<dbReference type="SMART" id="SM00391">
    <property type="entry name" value="MBD"/>
    <property type="match status" value="1"/>
</dbReference>
<feature type="region of interest" description="Disordered" evidence="1">
    <location>
        <begin position="738"/>
        <end position="763"/>
    </location>
</feature>
<feature type="region of interest" description="Disordered" evidence="1">
    <location>
        <begin position="1117"/>
        <end position="1197"/>
    </location>
</feature>
<feature type="compositionally biased region" description="Low complexity" evidence="1">
    <location>
        <begin position="2245"/>
        <end position="2263"/>
    </location>
</feature>
<feature type="compositionally biased region" description="Polar residues" evidence="1">
    <location>
        <begin position="2264"/>
        <end position="2274"/>
    </location>
</feature>
<dbReference type="GO" id="GO:0005634">
    <property type="term" value="C:nucleus"/>
    <property type="evidence" value="ECO:0007669"/>
    <property type="project" value="TreeGrafter"/>
</dbReference>
<feature type="domain" description="MBD" evidence="2">
    <location>
        <begin position="670"/>
        <end position="742"/>
    </location>
</feature>
<feature type="compositionally biased region" description="Polar residues" evidence="1">
    <location>
        <begin position="2047"/>
        <end position="2071"/>
    </location>
</feature>
<feature type="compositionally biased region" description="Basic and acidic residues" evidence="1">
    <location>
        <begin position="1151"/>
        <end position="1166"/>
    </location>
</feature>
<organism evidence="3 4">
    <name type="scientific">Elysia chlorotica</name>
    <name type="common">Eastern emerald elysia</name>
    <name type="synonym">Sea slug</name>
    <dbReference type="NCBI Taxonomy" id="188477"/>
    <lineage>
        <taxon>Eukaryota</taxon>
        <taxon>Metazoa</taxon>
        <taxon>Spiralia</taxon>
        <taxon>Lophotrochozoa</taxon>
        <taxon>Mollusca</taxon>
        <taxon>Gastropoda</taxon>
        <taxon>Heterobranchia</taxon>
        <taxon>Euthyneura</taxon>
        <taxon>Panpulmonata</taxon>
        <taxon>Sacoglossa</taxon>
        <taxon>Placobranchoidea</taxon>
        <taxon>Plakobranchidae</taxon>
        <taxon>Elysia</taxon>
    </lineage>
</organism>
<name>A0A3S1BTS0_ELYCH</name>
<feature type="compositionally biased region" description="Polar residues" evidence="1">
    <location>
        <begin position="374"/>
        <end position="385"/>
    </location>
</feature>
<feature type="region of interest" description="Disordered" evidence="1">
    <location>
        <begin position="2167"/>
        <end position="2218"/>
    </location>
</feature>
<accession>A0A3S1BTS0</accession>
<feature type="compositionally biased region" description="Polar residues" evidence="1">
    <location>
        <begin position="2094"/>
        <end position="2104"/>
    </location>
</feature>
<protein>
    <recommendedName>
        <fullName evidence="2">MBD domain-containing protein</fullName>
    </recommendedName>
</protein>
<feature type="region of interest" description="Disordered" evidence="1">
    <location>
        <begin position="1412"/>
        <end position="1445"/>
    </location>
</feature>
<reference evidence="3 4" key="1">
    <citation type="submission" date="2019-01" db="EMBL/GenBank/DDBJ databases">
        <title>A draft genome assembly of the solar-powered sea slug Elysia chlorotica.</title>
        <authorList>
            <person name="Cai H."/>
            <person name="Li Q."/>
            <person name="Fang X."/>
            <person name="Li J."/>
            <person name="Curtis N.E."/>
            <person name="Altenburger A."/>
            <person name="Shibata T."/>
            <person name="Feng M."/>
            <person name="Maeda T."/>
            <person name="Schwartz J.A."/>
            <person name="Shigenobu S."/>
            <person name="Lundholm N."/>
            <person name="Nishiyama T."/>
            <person name="Yang H."/>
            <person name="Hasebe M."/>
            <person name="Li S."/>
            <person name="Pierce S.K."/>
            <person name="Wang J."/>
        </authorList>
    </citation>
    <scope>NUCLEOTIDE SEQUENCE [LARGE SCALE GENOMIC DNA]</scope>
    <source>
        <strain evidence="3">EC2010</strain>
        <tissue evidence="3">Whole organism of an adult</tissue>
    </source>
</reference>
<feature type="compositionally biased region" description="Polar residues" evidence="1">
    <location>
        <begin position="1167"/>
        <end position="1187"/>
    </location>
</feature>
<feature type="compositionally biased region" description="Low complexity" evidence="1">
    <location>
        <begin position="1428"/>
        <end position="1445"/>
    </location>
</feature>
<feature type="region of interest" description="Disordered" evidence="1">
    <location>
        <begin position="2047"/>
        <end position="2150"/>
    </location>
</feature>
<evidence type="ECO:0000259" key="2">
    <source>
        <dbReference type="SMART" id="SM00391"/>
    </source>
</evidence>
<feature type="compositionally biased region" description="Basic and acidic residues" evidence="1">
    <location>
        <begin position="2401"/>
        <end position="2413"/>
    </location>
</feature>